<dbReference type="EMBL" id="CP091507">
    <property type="protein sequence ID" value="UOO78871.1"/>
    <property type="molecule type" value="Genomic_DNA"/>
</dbReference>
<dbReference type="AlphaFoldDB" id="A0AAE9KG54"/>
<reference evidence="1" key="2">
    <citation type="journal article" date="2022" name="Res Sq">
        <title>Evolution of multicellular longitudinally dividing oral cavity symbionts (Neisseriaceae).</title>
        <authorList>
            <person name="Nyongesa S."/>
            <person name="Weber P."/>
            <person name="Bernet E."/>
            <person name="Pullido F."/>
            <person name="Nieckarz M."/>
            <person name="Delaby M."/>
            <person name="Nieves C."/>
            <person name="Viehboeck T."/>
            <person name="Krause N."/>
            <person name="Rivera-Millot A."/>
            <person name="Nakamura A."/>
            <person name="Vischer N."/>
            <person name="VanNieuwenhze M."/>
            <person name="Brun Y."/>
            <person name="Cava F."/>
            <person name="Bulgheresi S."/>
            <person name="Veyrier F."/>
        </authorList>
    </citation>
    <scope>NUCLEOTIDE SEQUENCE</scope>
    <source>
        <strain evidence="1">1258/02</strain>
    </source>
</reference>
<evidence type="ECO:0000313" key="1">
    <source>
        <dbReference type="EMBL" id="UOO78871.1"/>
    </source>
</evidence>
<dbReference type="RefSeq" id="WP_165870878.1">
    <property type="nucleotide sequence ID" value="NZ_CBDUCQ010000016.1"/>
</dbReference>
<protein>
    <submittedName>
        <fullName evidence="1">Uncharacterized protein</fullName>
    </submittedName>
</protein>
<reference evidence="1" key="1">
    <citation type="submission" date="2021-12" db="EMBL/GenBank/DDBJ databases">
        <authorList>
            <person name="Veyrier F.J."/>
        </authorList>
    </citation>
    <scope>NUCLEOTIDE SEQUENCE</scope>
    <source>
        <strain evidence="1">1258/02</strain>
    </source>
</reference>
<sequence>MSCHKDKGRLKHNSVSDGLFYHEIHQKMLRDYAGSNKRFACCCVK</sequence>
<dbReference type="Proteomes" id="UP000829756">
    <property type="component" value="Chromosome"/>
</dbReference>
<accession>A0AAE9KG54</accession>
<proteinExistence type="predicted"/>
<dbReference type="KEGG" id="usu:LVJ78_09210"/>
<evidence type="ECO:0000313" key="2">
    <source>
        <dbReference type="Proteomes" id="UP000829756"/>
    </source>
</evidence>
<name>A0AAE9KG54_9NEIS</name>
<gene>
    <name evidence="1" type="ORF">LVJ78_09210</name>
</gene>
<organism evidence="1 2">
    <name type="scientific">Uruburuella suis</name>
    <dbReference type="NCBI Taxonomy" id="252130"/>
    <lineage>
        <taxon>Bacteria</taxon>
        <taxon>Pseudomonadati</taxon>
        <taxon>Pseudomonadota</taxon>
        <taxon>Betaproteobacteria</taxon>
        <taxon>Neisseriales</taxon>
        <taxon>Neisseriaceae</taxon>
        <taxon>Uruburuella</taxon>
    </lineage>
</organism>